<dbReference type="EMBL" id="CP046052">
    <property type="protein sequence ID" value="QGM44964.1"/>
    <property type="molecule type" value="Genomic_DNA"/>
</dbReference>
<dbReference type="AlphaFoldDB" id="A0A6B8K9K2"/>
<dbReference type="KEGG" id="mhey:H2LOC_004265"/>
<keyword evidence="2" id="KW-1185">Reference proteome</keyword>
<dbReference type="Proteomes" id="UP000309061">
    <property type="component" value="Chromosome"/>
</dbReference>
<evidence type="ECO:0008006" key="3">
    <source>
        <dbReference type="Google" id="ProtNLM"/>
    </source>
</evidence>
<name>A0A6B8K9K2_9HYPH</name>
<dbReference type="Gene3D" id="2.180.10.10">
    <property type="entry name" value="RHS repeat-associated core"/>
    <property type="match status" value="1"/>
</dbReference>
<dbReference type="NCBIfam" id="TIGR03696">
    <property type="entry name" value="Rhs_assc_core"/>
    <property type="match status" value="1"/>
</dbReference>
<evidence type="ECO:0000313" key="1">
    <source>
        <dbReference type="EMBL" id="QGM44964.1"/>
    </source>
</evidence>
<evidence type="ECO:0000313" key="2">
    <source>
        <dbReference type="Proteomes" id="UP000309061"/>
    </source>
</evidence>
<gene>
    <name evidence="1" type="ORF">H2LOC_004265</name>
</gene>
<reference evidence="1 2" key="1">
    <citation type="submission" date="2019-11" db="EMBL/GenBank/DDBJ databases">
        <title>The genome sequence of Methylocystis heyeri.</title>
        <authorList>
            <person name="Oshkin I.Y."/>
            <person name="Miroshnikov K."/>
            <person name="Dedysh S.N."/>
        </authorList>
    </citation>
    <scope>NUCLEOTIDE SEQUENCE [LARGE SCALE GENOMIC DNA]</scope>
    <source>
        <strain evidence="1 2">H2</strain>
    </source>
</reference>
<organism evidence="1 2">
    <name type="scientific">Methylocystis heyeri</name>
    <dbReference type="NCBI Taxonomy" id="391905"/>
    <lineage>
        <taxon>Bacteria</taxon>
        <taxon>Pseudomonadati</taxon>
        <taxon>Pseudomonadota</taxon>
        <taxon>Alphaproteobacteria</taxon>
        <taxon>Hyphomicrobiales</taxon>
        <taxon>Methylocystaceae</taxon>
        <taxon>Methylocystis</taxon>
    </lineage>
</organism>
<dbReference type="RefSeq" id="WP_136495256.1">
    <property type="nucleotide sequence ID" value="NZ_CP046052.1"/>
</dbReference>
<sequence>MSTKPAAAHYDASLGRYVQPDPLGLGTLLSDGPSAYGYVGGNPLAHEDPEGLTYKSNILYFLDWVTGLGQRVRRYGQNDLETQEMMQSPGAAKMRIAYNKMHCPERWRQEAYYSRTAFWDTLINPKTADWGSTAAEVGGWAGATITDNSNGLITFRIHNESGIRSWTHLFPNSPLTWGPFRTIIQDFEWSELKQCGCQ</sequence>
<proteinExistence type="predicted"/>
<protein>
    <recommendedName>
        <fullName evidence="3">RHS repeat-associated core domain-containing protein</fullName>
    </recommendedName>
</protein>
<dbReference type="InterPro" id="IPR022385">
    <property type="entry name" value="Rhs_assc_core"/>
</dbReference>
<accession>A0A6B8K9K2</accession>
<dbReference type="OrthoDB" id="6057489at2"/>